<dbReference type="Gene3D" id="3.20.70.20">
    <property type="match status" value="1"/>
</dbReference>
<dbReference type="GO" id="GO:0008998">
    <property type="term" value="F:ribonucleoside-triphosphate reductase (thioredoxin) activity"/>
    <property type="evidence" value="ECO:0007669"/>
    <property type="project" value="InterPro"/>
</dbReference>
<sequence length="735" mass="82390">MVQINLMLGGNDLLTVSKKNGEQVPWSQERIIAAANKASRRVSDKNNRLTDTQTEDLIYFIDKEVDRLPNREVISTLEIHDLVLDALQKVNLAVYMEYKAYRKYKEKYIEAFDSAKDFAEKVVYNGDKENANRDSTLNSTKQTLIAEGLMRELMLKFELEPEWAKAHQEGWIHIHDLAQRYSSQTNCCLFDMGNVLAGGFELNGSRYIEPKSVQAAWAVAGDVTLSASSNQYGGFTLAEIDGILAPYAEKTYNKQIETISEQLKDFDVPHSTIEEMAYKNTMREIEQGYQGFETKLNTISNSLAQVPFVTVTFGLKTDFWAKKISKTILKIRENGMGENGLTAIFPKLVFLSRKDVNGAPHSPNYDLYLAAIECSRTRLYPDYLSLDAGNLGEVYERCGKPVSPMGCRAYLSPFYKPDTGEEVYVGRNNVGAVTLNLPKMAIEAAGNVKKFTDLIAEYSEMVFAIHEDYYERAGKIKGSSNPLNFCEGGSWMSVGYDEPIAPILKASTASLGYVGLEEVCQSLFGGSLIHQQEFALEIVSFLKKLVDDAREETGYLFALYSSPAESLIYRFNEINREQYGLIENVTSRDYATNSFHLHVTEDVSVPEKINFEAPFHAIATGGRISYCEFAYGVDSNVLKHAIDFAMSKGMYYGVNVVSATCNKCLHHGDFDDYCPKCDSEDITSVTRVCGYLSFGKVKGDSRYNLGKQAEIRDRVKHTVGYGEALAEKNKELTSK</sequence>
<dbReference type="PANTHER" id="PTHR21075">
    <property type="entry name" value="ANAEROBIC RIBONUCLEOSIDE-TRIPHOSPHATE REDUCTASE"/>
    <property type="match status" value="1"/>
</dbReference>
<dbReference type="SUPFAM" id="SSF51998">
    <property type="entry name" value="PFL-like glycyl radical enzymes"/>
    <property type="match status" value="1"/>
</dbReference>
<dbReference type="PANTHER" id="PTHR21075:SF0">
    <property type="entry name" value="ANAEROBIC RIBONUCLEOSIDE-TRIPHOSPHATE REDUCTASE"/>
    <property type="match status" value="1"/>
</dbReference>
<reference evidence="5 6" key="1">
    <citation type="submission" date="2017-04" db="EMBL/GenBank/DDBJ databases">
        <authorList>
            <person name="Afonso C.L."/>
            <person name="Miller P.J."/>
            <person name="Scott M.A."/>
            <person name="Spackman E."/>
            <person name="Goraichik I."/>
            <person name="Dimitrov K.M."/>
            <person name="Suarez D.L."/>
            <person name="Swayne D.E."/>
        </authorList>
    </citation>
    <scope>NUCLEOTIDE SEQUENCE [LARGE SCALE GENOMIC DNA]</scope>
    <source>
        <strain evidence="5 6">LMG26642</strain>
    </source>
</reference>
<dbReference type="InterPro" id="IPR005144">
    <property type="entry name" value="ATP-cone_dom"/>
</dbReference>
<dbReference type="AlphaFoldDB" id="A0A1X7MUV9"/>
<keyword evidence="1 3" id="KW-0547">Nucleotide-binding</keyword>
<dbReference type="NCBIfam" id="TIGR02487">
    <property type="entry name" value="NrdD"/>
    <property type="match status" value="1"/>
</dbReference>
<evidence type="ECO:0000313" key="5">
    <source>
        <dbReference type="EMBL" id="SMH28474.1"/>
    </source>
</evidence>
<dbReference type="GO" id="GO:0005524">
    <property type="term" value="F:ATP binding"/>
    <property type="evidence" value="ECO:0007669"/>
    <property type="project" value="UniProtKB-UniRule"/>
</dbReference>
<evidence type="ECO:0000259" key="4">
    <source>
        <dbReference type="PROSITE" id="PS51161"/>
    </source>
</evidence>
<dbReference type="InterPro" id="IPR012833">
    <property type="entry name" value="NrdD"/>
</dbReference>
<evidence type="ECO:0000256" key="1">
    <source>
        <dbReference type="ARBA" id="ARBA00022741"/>
    </source>
</evidence>
<keyword evidence="2 3" id="KW-0067">ATP-binding</keyword>
<dbReference type="STRING" id="1073423.SAMN04488700_0926"/>
<proteinExistence type="predicted"/>
<dbReference type="PROSITE" id="PS51161">
    <property type="entry name" value="ATP_CONE"/>
    <property type="match status" value="1"/>
</dbReference>
<evidence type="ECO:0000256" key="2">
    <source>
        <dbReference type="ARBA" id="ARBA00022840"/>
    </source>
</evidence>
<dbReference type="Pfam" id="PF13597">
    <property type="entry name" value="NRDD"/>
    <property type="match status" value="1"/>
</dbReference>
<name>A0A1X7MUV9_9LACT</name>
<keyword evidence="6" id="KW-1185">Reference proteome</keyword>
<dbReference type="Pfam" id="PF03477">
    <property type="entry name" value="ATP-cone"/>
    <property type="match status" value="1"/>
</dbReference>
<gene>
    <name evidence="5" type="ORF">SAMN04488700_0926</name>
</gene>
<organism evidence="5 6">
    <name type="scientific">Carnobacterium iners</name>
    <dbReference type="NCBI Taxonomy" id="1073423"/>
    <lineage>
        <taxon>Bacteria</taxon>
        <taxon>Bacillati</taxon>
        <taxon>Bacillota</taxon>
        <taxon>Bacilli</taxon>
        <taxon>Lactobacillales</taxon>
        <taxon>Carnobacteriaceae</taxon>
        <taxon>Carnobacterium</taxon>
    </lineage>
</organism>
<dbReference type="GO" id="GO:0004748">
    <property type="term" value="F:ribonucleoside-diphosphate reductase activity, thioredoxin disulfide as acceptor"/>
    <property type="evidence" value="ECO:0007669"/>
    <property type="project" value="TreeGrafter"/>
</dbReference>
<evidence type="ECO:0000256" key="3">
    <source>
        <dbReference type="PROSITE-ProRule" id="PRU00492"/>
    </source>
</evidence>
<dbReference type="Proteomes" id="UP000193435">
    <property type="component" value="Unassembled WGS sequence"/>
</dbReference>
<evidence type="ECO:0000313" key="6">
    <source>
        <dbReference type="Proteomes" id="UP000193435"/>
    </source>
</evidence>
<dbReference type="EMBL" id="FXBJ01000002">
    <property type="protein sequence ID" value="SMH28474.1"/>
    <property type="molecule type" value="Genomic_DNA"/>
</dbReference>
<dbReference type="GO" id="GO:0031250">
    <property type="term" value="C:anaerobic ribonucleoside-triphosphate reductase complex"/>
    <property type="evidence" value="ECO:0007669"/>
    <property type="project" value="TreeGrafter"/>
</dbReference>
<dbReference type="GO" id="GO:0009265">
    <property type="term" value="P:2'-deoxyribonucleotide biosynthetic process"/>
    <property type="evidence" value="ECO:0007669"/>
    <property type="project" value="TreeGrafter"/>
</dbReference>
<accession>A0A1X7MUV9</accession>
<dbReference type="OrthoDB" id="9804622at2"/>
<dbReference type="GO" id="GO:0006260">
    <property type="term" value="P:DNA replication"/>
    <property type="evidence" value="ECO:0007669"/>
    <property type="project" value="InterPro"/>
</dbReference>
<feature type="domain" description="ATP-cone" evidence="4">
    <location>
        <begin position="14"/>
        <end position="109"/>
    </location>
</feature>
<protein>
    <submittedName>
        <fullName evidence="5">Ribonucleoside-triphosphate reductase class III catalytic subunit</fullName>
    </submittedName>
</protein>